<reference evidence="12" key="1">
    <citation type="submission" date="2009-10" db="EMBL/GenBank/DDBJ databases">
        <title>Diversity of trophic interactions inside an arsenic-rich microbial ecosystem.</title>
        <authorList>
            <person name="Bertin P.N."/>
            <person name="Heinrich-Salmeron A."/>
            <person name="Pelletier E."/>
            <person name="Goulhen-Chollet F."/>
            <person name="Arsene-Ploetze F."/>
            <person name="Gallien S."/>
            <person name="Calteau A."/>
            <person name="Vallenet D."/>
            <person name="Casiot C."/>
            <person name="Chane-Woon-Ming B."/>
            <person name="Giloteaux L."/>
            <person name="Barakat M."/>
            <person name="Bonnefoy V."/>
            <person name="Bruneel O."/>
            <person name="Chandler M."/>
            <person name="Cleiss J."/>
            <person name="Duran R."/>
            <person name="Elbaz-Poulichet F."/>
            <person name="Fonknechten N."/>
            <person name="Lauga B."/>
            <person name="Mornico D."/>
            <person name="Ortet P."/>
            <person name="Schaeffer C."/>
            <person name="Siguier P."/>
            <person name="Alexander Thil Smith A."/>
            <person name="Van Dorsselaer A."/>
            <person name="Weissenbach J."/>
            <person name="Medigue C."/>
            <person name="Le Paslier D."/>
        </authorList>
    </citation>
    <scope>NUCLEOTIDE SEQUENCE</scope>
</reference>
<evidence type="ECO:0000256" key="5">
    <source>
        <dbReference type="ARBA" id="ARBA00022806"/>
    </source>
</evidence>
<dbReference type="GO" id="GO:0017116">
    <property type="term" value="F:single-stranded DNA helicase activity"/>
    <property type="evidence" value="ECO:0007669"/>
    <property type="project" value="TreeGrafter"/>
</dbReference>
<evidence type="ECO:0000256" key="4">
    <source>
        <dbReference type="ARBA" id="ARBA00022801"/>
    </source>
</evidence>
<keyword evidence="3" id="KW-0227">DNA damage</keyword>
<dbReference type="SMART" id="SM00382">
    <property type="entry name" value="AAA"/>
    <property type="match status" value="1"/>
</dbReference>
<evidence type="ECO:0000256" key="9">
    <source>
        <dbReference type="ARBA" id="ARBA00023204"/>
    </source>
</evidence>
<evidence type="ECO:0000256" key="7">
    <source>
        <dbReference type="ARBA" id="ARBA00022840"/>
    </source>
</evidence>
<dbReference type="PANTHER" id="PTHR43788">
    <property type="entry name" value="DNA2/NAM7 HELICASE FAMILY MEMBER"/>
    <property type="match status" value="1"/>
</dbReference>
<keyword evidence="2" id="KW-0547">Nucleotide-binding</keyword>
<dbReference type="NCBIfam" id="TIGR01447">
    <property type="entry name" value="recD"/>
    <property type="match status" value="1"/>
</dbReference>
<dbReference type="AlphaFoldDB" id="E6QV10"/>
<sequence length="660" mass="72689">MSERVPPESSTPHVAQKALLACLERWVDAGHLRPLDSAFAAFIAEVAPDTAATALLIMALLAHMEGQGHSCLDLEVLRRDPQSLLAWSETISAEWAPDWRETNWINPIRDCTAVQFLASEASPKPLILEDHRLYLRRYWQDEEIVANAIRARVAHHTPVSAEGILEWLDRLFVPSTSTSPDWQKIACAVALRAPLTVITGGPGTGKTYTAARLLALIFALAAQTADAPPLRVALAAPTGKAAARLKQSIDTALGELDVRLAGHLDIRTLVGHIGAARTLHSLLGARPDTRRFAYNAARPLDVDVLIVDEASMVHLEMMSALLQALPAHARLILLGDKDQLASVEAGAVLGDLCRNAEAGHYTPETQGWVHRSTGEIIPDAFISSGSLLSQQIVMLRESRRFSGPIGQLALAVNAGDITQIKNLLSTEQECAVLWYPFATSAEVIQRALGDRQQGKPSYKHYLKRIAQYRRKGSEAEHLQWIQSVLKDFEAFRLLCAVRAGEWGVEGINHAVEEALQKARIIQKTGEWYVGRPVLITRNDYSLGVFNGDIGIALPAWEKPYGLRVYLQDGDQTRSVLPSRLPDVQTAFAMTVHKSQGSEFQHTMLVLPDQDNPVLTRELIYTGITRARSYFTLALPCPQVLEQGLARTTRRMSGLQEKLNP</sequence>
<dbReference type="InterPro" id="IPR041851">
    <property type="entry name" value="RecD_N_sf"/>
</dbReference>
<keyword evidence="1" id="KW-0540">Nuclease</keyword>
<dbReference type="HAMAP" id="MF_01487">
    <property type="entry name" value="RecD"/>
    <property type="match status" value="1"/>
</dbReference>
<feature type="domain" description="AAA+ ATPase" evidence="11">
    <location>
        <begin position="192"/>
        <end position="424"/>
    </location>
</feature>
<evidence type="ECO:0000256" key="3">
    <source>
        <dbReference type="ARBA" id="ARBA00022763"/>
    </source>
</evidence>
<dbReference type="EC" id="3.1.11.5" evidence="12"/>
<keyword evidence="7" id="KW-0067">ATP-binding</keyword>
<dbReference type="GO" id="GO:0003677">
    <property type="term" value="F:DNA binding"/>
    <property type="evidence" value="ECO:0007669"/>
    <property type="project" value="UniProtKB-KW"/>
</dbReference>
<dbReference type="InterPro" id="IPR006344">
    <property type="entry name" value="RecD"/>
</dbReference>
<keyword evidence="5" id="KW-0347">Helicase</keyword>
<dbReference type="Pfam" id="PF13538">
    <property type="entry name" value="UvrD_C_2"/>
    <property type="match status" value="1"/>
</dbReference>
<dbReference type="InterPro" id="IPR027417">
    <property type="entry name" value="P-loop_NTPase"/>
</dbReference>
<dbReference type="InterPro" id="IPR049550">
    <property type="entry name" value="RecD_N"/>
</dbReference>
<accession>E6QV10</accession>
<dbReference type="Pfam" id="PF13245">
    <property type="entry name" value="AAA_19"/>
    <property type="match status" value="1"/>
</dbReference>
<proteinExistence type="inferred from homology"/>
<dbReference type="GO" id="GO:0005524">
    <property type="term" value="F:ATP binding"/>
    <property type="evidence" value="ECO:0007669"/>
    <property type="project" value="UniProtKB-KW"/>
</dbReference>
<keyword evidence="9" id="KW-0234">DNA repair</keyword>
<dbReference type="GO" id="GO:0006310">
    <property type="term" value="P:DNA recombination"/>
    <property type="evidence" value="ECO:0007669"/>
    <property type="project" value="InterPro"/>
</dbReference>
<dbReference type="CDD" id="cd18809">
    <property type="entry name" value="SF1_C_RecD"/>
    <property type="match status" value="1"/>
</dbReference>
<evidence type="ECO:0000259" key="11">
    <source>
        <dbReference type="SMART" id="SM00382"/>
    </source>
</evidence>
<comment type="caution">
    <text evidence="12">The sequence shown here is derived from an EMBL/GenBank/DDBJ whole genome shotgun (WGS) entry which is preliminary data.</text>
</comment>
<dbReference type="InterPro" id="IPR050534">
    <property type="entry name" value="Coronavir_polyprotein_1ab"/>
</dbReference>
<dbReference type="InterPro" id="IPR003593">
    <property type="entry name" value="AAA+_ATPase"/>
</dbReference>
<keyword evidence="8" id="KW-0238">DNA-binding</keyword>
<keyword evidence="6" id="KW-0269">Exonuclease</keyword>
<dbReference type="CDD" id="cd17933">
    <property type="entry name" value="DEXSc_RecD-like"/>
    <property type="match status" value="1"/>
</dbReference>
<evidence type="ECO:0000256" key="8">
    <source>
        <dbReference type="ARBA" id="ARBA00023125"/>
    </source>
</evidence>
<evidence type="ECO:0000313" key="12">
    <source>
        <dbReference type="EMBL" id="CBI11083.1"/>
    </source>
</evidence>
<dbReference type="GO" id="GO:0008854">
    <property type="term" value="F:exodeoxyribonuclease V activity"/>
    <property type="evidence" value="ECO:0007669"/>
    <property type="project" value="UniProtKB-EC"/>
</dbReference>
<gene>
    <name evidence="12" type="ORF">CARN7_1893</name>
</gene>
<dbReference type="EMBL" id="CABR01000121">
    <property type="protein sequence ID" value="CBI11083.1"/>
    <property type="molecule type" value="Genomic_DNA"/>
</dbReference>
<evidence type="ECO:0000256" key="1">
    <source>
        <dbReference type="ARBA" id="ARBA00022722"/>
    </source>
</evidence>
<keyword evidence="10" id="KW-0413">Isomerase</keyword>
<dbReference type="SUPFAM" id="SSF52540">
    <property type="entry name" value="P-loop containing nucleoside triphosphate hydrolases"/>
    <property type="match status" value="2"/>
</dbReference>
<dbReference type="InterPro" id="IPR027785">
    <property type="entry name" value="UvrD-like_helicase_C"/>
</dbReference>
<dbReference type="Gene3D" id="3.40.50.300">
    <property type="entry name" value="P-loop containing nucleotide triphosphate hydrolases"/>
    <property type="match status" value="3"/>
</dbReference>
<evidence type="ECO:0000256" key="2">
    <source>
        <dbReference type="ARBA" id="ARBA00022741"/>
    </source>
</evidence>
<protein>
    <submittedName>
        <fullName evidence="12">Putative exodeoxyribonuclease V, alpha subunit recD</fullName>
        <ecNumber evidence="12">3.1.11.5</ecNumber>
    </submittedName>
</protein>
<dbReference type="GO" id="GO:0009338">
    <property type="term" value="C:exodeoxyribonuclease V complex"/>
    <property type="evidence" value="ECO:0007669"/>
    <property type="project" value="InterPro"/>
</dbReference>
<evidence type="ECO:0000256" key="10">
    <source>
        <dbReference type="ARBA" id="ARBA00023235"/>
    </source>
</evidence>
<organism evidence="12">
    <name type="scientific">mine drainage metagenome</name>
    <dbReference type="NCBI Taxonomy" id="410659"/>
    <lineage>
        <taxon>unclassified sequences</taxon>
        <taxon>metagenomes</taxon>
        <taxon>ecological metagenomes</taxon>
    </lineage>
</organism>
<dbReference type="GO" id="GO:0006302">
    <property type="term" value="P:double-strand break repair"/>
    <property type="evidence" value="ECO:0007669"/>
    <property type="project" value="InterPro"/>
</dbReference>
<dbReference type="PANTHER" id="PTHR43788:SF6">
    <property type="entry name" value="DNA HELICASE B"/>
    <property type="match status" value="1"/>
</dbReference>
<dbReference type="Gene3D" id="1.10.10.1020">
    <property type="entry name" value="RecBCD complex, subunit RecD, N-terminal domain"/>
    <property type="match status" value="1"/>
</dbReference>
<dbReference type="Pfam" id="PF21185">
    <property type="entry name" value="RecD_N"/>
    <property type="match status" value="1"/>
</dbReference>
<name>E6QV10_9ZZZZ</name>
<keyword evidence="4 12" id="KW-0378">Hydrolase</keyword>
<evidence type="ECO:0000256" key="6">
    <source>
        <dbReference type="ARBA" id="ARBA00022839"/>
    </source>
</evidence>